<gene>
    <name evidence="2" type="ORF">CEP50_14110</name>
</gene>
<keyword evidence="1" id="KW-0472">Membrane</keyword>
<feature type="transmembrane region" description="Helical" evidence="1">
    <location>
        <begin position="43"/>
        <end position="61"/>
    </location>
</feature>
<sequence length="208" mass="22763">MEASMAMPLLPDWSRPLWALLLVVVLVQHAVHARRMSGQPRWWHAGHTAMALGMAVMYLLPHMRHPDLYRVGLVLFALITVLELVVTVVLRSREGLVNPLWLSSTAGMLVMTYMMVPGSSRPAWLTLVFVGYLCCETVVWSLGWWERVPWLRPHGVAAPAPGAATTAPGRAVLRERGVGLPAHCSPGVRASLAVMAASMAYMLLAGLV</sequence>
<dbReference type="AlphaFoldDB" id="A0A2T0GUE9"/>
<evidence type="ECO:0000313" key="3">
    <source>
        <dbReference type="Proteomes" id="UP000239352"/>
    </source>
</evidence>
<evidence type="ECO:0000313" key="2">
    <source>
        <dbReference type="EMBL" id="PRW62746.1"/>
    </source>
</evidence>
<keyword evidence="1" id="KW-1133">Transmembrane helix</keyword>
<feature type="transmembrane region" description="Helical" evidence="1">
    <location>
        <begin position="68"/>
        <end position="90"/>
    </location>
</feature>
<dbReference type="InParanoid" id="A0A2T0GUE9"/>
<dbReference type="InterPro" id="IPR033458">
    <property type="entry name" value="DUF5134"/>
</dbReference>
<keyword evidence="3" id="KW-1185">Reference proteome</keyword>
<dbReference type="Pfam" id="PF17197">
    <property type="entry name" value="DUF5134"/>
    <property type="match status" value="1"/>
</dbReference>
<feature type="transmembrane region" description="Helical" evidence="1">
    <location>
        <begin position="123"/>
        <end position="145"/>
    </location>
</feature>
<dbReference type="RefSeq" id="WP_106114420.1">
    <property type="nucleotide sequence ID" value="NZ_PVSR01000026.1"/>
</dbReference>
<name>A0A2T0GUE9_ACTMO</name>
<feature type="transmembrane region" description="Helical" evidence="1">
    <location>
        <begin position="96"/>
        <end position="116"/>
    </location>
</feature>
<evidence type="ECO:0000256" key="1">
    <source>
        <dbReference type="SAM" id="Phobius"/>
    </source>
</evidence>
<protein>
    <submittedName>
        <fullName evidence="2">DUF5134 domain-containing protein</fullName>
    </submittedName>
</protein>
<keyword evidence="1" id="KW-0812">Transmembrane</keyword>
<proteinExistence type="predicted"/>
<reference evidence="2 3" key="1">
    <citation type="submission" date="2018-03" db="EMBL/GenBank/DDBJ databases">
        <title>Actinopolyspora mortivallis from Sahara, screening for active biomolecules.</title>
        <authorList>
            <person name="Selama O."/>
            <person name="Wellington E.M.H."/>
            <person name="Hacene H."/>
        </authorList>
    </citation>
    <scope>NUCLEOTIDE SEQUENCE [LARGE SCALE GENOMIC DNA]</scope>
    <source>
        <strain evidence="2 3">M5A</strain>
    </source>
</reference>
<accession>A0A2T0GUE9</accession>
<dbReference type="Proteomes" id="UP000239352">
    <property type="component" value="Unassembled WGS sequence"/>
</dbReference>
<comment type="caution">
    <text evidence="2">The sequence shown here is derived from an EMBL/GenBank/DDBJ whole genome shotgun (WGS) entry which is preliminary data.</text>
</comment>
<dbReference type="STRING" id="1050202.GCA_000384035_01713"/>
<dbReference type="EMBL" id="PVSR01000026">
    <property type="protein sequence ID" value="PRW62746.1"/>
    <property type="molecule type" value="Genomic_DNA"/>
</dbReference>
<organism evidence="2 3">
    <name type="scientific">Actinopolyspora mortivallis</name>
    <dbReference type="NCBI Taxonomy" id="33906"/>
    <lineage>
        <taxon>Bacteria</taxon>
        <taxon>Bacillati</taxon>
        <taxon>Actinomycetota</taxon>
        <taxon>Actinomycetes</taxon>
        <taxon>Actinopolysporales</taxon>
        <taxon>Actinopolysporaceae</taxon>
        <taxon>Actinopolyspora</taxon>
    </lineage>
</organism>